<dbReference type="Gene3D" id="1.10.510.10">
    <property type="entry name" value="Transferase(Phosphotransferase) domain 1"/>
    <property type="match status" value="1"/>
</dbReference>
<name>A0ABD3IT18_EUCGL</name>
<dbReference type="Proteomes" id="UP001634007">
    <property type="component" value="Unassembled WGS sequence"/>
</dbReference>
<comment type="caution">
    <text evidence="1">The sequence shown here is derived from an EMBL/GenBank/DDBJ whole genome shotgun (WGS) entry which is preliminary data.</text>
</comment>
<gene>
    <name evidence="1" type="ORF">ACJRO7_008847</name>
</gene>
<protein>
    <recommendedName>
        <fullName evidence="3">Serine-threonine/tyrosine-protein kinase catalytic domain-containing protein</fullName>
    </recommendedName>
</protein>
<dbReference type="EMBL" id="JBJKBG010000011">
    <property type="protein sequence ID" value="KAL3717333.1"/>
    <property type="molecule type" value="Genomic_DNA"/>
</dbReference>
<evidence type="ECO:0000313" key="1">
    <source>
        <dbReference type="EMBL" id="KAL3717333.1"/>
    </source>
</evidence>
<evidence type="ECO:0000313" key="2">
    <source>
        <dbReference type="Proteomes" id="UP001634007"/>
    </source>
</evidence>
<organism evidence="1 2">
    <name type="scientific">Eucalyptus globulus</name>
    <name type="common">Tasmanian blue gum</name>
    <dbReference type="NCBI Taxonomy" id="34317"/>
    <lineage>
        <taxon>Eukaryota</taxon>
        <taxon>Viridiplantae</taxon>
        <taxon>Streptophyta</taxon>
        <taxon>Embryophyta</taxon>
        <taxon>Tracheophyta</taxon>
        <taxon>Spermatophyta</taxon>
        <taxon>Magnoliopsida</taxon>
        <taxon>eudicotyledons</taxon>
        <taxon>Gunneridae</taxon>
        <taxon>Pentapetalae</taxon>
        <taxon>rosids</taxon>
        <taxon>malvids</taxon>
        <taxon>Myrtales</taxon>
        <taxon>Myrtaceae</taxon>
        <taxon>Myrtoideae</taxon>
        <taxon>Eucalypteae</taxon>
        <taxon>Eucalyptus</taxon>
    </lineage>
</organism>
<sequence>MDKSEVYAVGVIVFQMLWGTQNVDHSRRLATKSCRFQDFIDANIHERFFEYEVAKLARIASCTNEYLYDRSSVESVIHEQSNGQQLSLKFE</sequence>
<keyword evidence="2" id="KW-1185">Reference proteome</keyword>
<proteinExistence type="predicted"/>
<reference evidence="1 2" key="1">
    <citation type="submission" date="2024-11" db="EMBL/GenBank/DDBJ databases">
        <title>Chromosome-level genome assembly of Eucalyptus globulus Labill. provides insights into its genome evolution.</title>
        <authorList>
            <person name="Li X."/>
        </authorList>
    </citation>
    <scope>NUCLEOTIDE SEQUENCE [LARGE SCALE GENOMIC DNA]</scope>
    <source>
        <strain evidence="1">CL2024</strain>
        <tissue evidence="1">Fresh tender leaves</tissue>
    </source>
</reference>
<evidence type="ECO:0008006" key="3">
    <source>
        <dbReference type="Google" id="ProtNLM"/>
    </source>
</evidence>
<dbReference type="AlphaFoldDB" id="A0ABD3IT18"/>
<accession>A0ABD3IT18</accession>